<evidence type="ECO:0000313" key="2">
    <source>
        <dbReference type="EMBL" id="MDK9497456.1"/>
    </source>
</evidence>
<name>A0ABT7GUZ7_9ACTN</name>
<dbReference type="SMART" id="SM00530">
    <property type="entry name" value="HTH_XRE"/>
    <property type="match status" value="1"/>
</dbReference>
<evidence type="ECO:0000313" key="3">
    <source>
        <dbReference type="Proteomes" id="UP001223390"/>
    </source>
</evidence>
<organism evidence="2 3">
    <name type="scientific">Streptomyces katrae</name>
    <dbReference type="NCBI Taxonomy" id="68223"/>
    <lineage>
        <taxon>Bacteria</taxon>
        <taxon>Bacillati</taxon>
        <taxon>Actinomycetota</taxon>
        <taxon>Actinomycetes</taxon>
        <taxon>Kitasatosporales</taxon>
        <taxon>Streptomycetaceae</taxon>
        <taxon>Streptomyces</taxon>
    </lineage>
</organism>
<dbReference type="PROSITE" id="PS50943">
    <property type="entry name" value="HTH_CROC1"/>
    <property type="match status" value="1"/>
</dbReference>
<dbReference type="EMBL" id="JASITI010000019">
    <property type="protein sequence ID" value="MDK9497456.1"/>
    <property type="molecule type" value="Genomic_DNA"/>
</dbReference>
<dbReference type="CDD" id="cd00093">
    <property type="entry name" value="HTH_XRE"/>
    <property type="match status" value="1"/>
</dbReference>
<feature type="domain" description="HTH cro/C1-type" evidence="1">
    <location>
        <begin position="23"/>
        <end position="77"/>
    </location>
</feature>
<dbReference type="RefSeq" id="WP_285343235.1">
    <property type="nucleotide sequence ID" value="NZ_JASITI010000019.1"/>
</dbReference>
<comment type="caution">
    <text evidence="2">The sequence shown here is derived from an EMBL/GenBank/DDBJ whole genome shotgun (WGS) entry which is preliminary data.</text>
</comment>
<protein>
    <submittedName>
        <fullName evidence="2">Helix-turn-helix transcriptional regulator</fullName>
    </submittedName>
</protein>
<keyword evidence="3" id="KW-1185">Reference proteome</keyword>
<dbReference type="Gene3D" id="1.10.260.40">
    <property type="entry name" value="lambda repressor-like DNA-binding domains"/>
    <property type="match status" value="1"/>
</dbReference>
<accession>A0ABT7GUZ7</accession>
<sequence>MPRKNESDELEERDLAYRIAQAVYDRRMELGWSQRQLAEAAGMRQPHVSRLEAARSLPSLDVLHRVAEAMGTDLTVCFVPRGAAKAAEVVAR</sequence>
<reference evidence="2 3" key="1">
    <citation type="submission" date="2023-05" db="EMBL/GenBank/DDBJ databases">
        <title>Sequencing and Assembly of Streptomyces sp. NP73.</title>
        <authorList>
            <person name="Konwar A.N."/>
            <person name="Saikia K."/>
            <person name="Thakur D."/>
        </authorList>
    </citation>
    <scope>NUCLEOTIDE SEQUENCE [LARGE SCALE GENOMIC DNA]</scope>
    <source>
        <strain evidence="2 3">NP73</strain>
    </source>
</reference>
<dbReference type="Pfam" id="PF01381">
    <property type="entry name" value="HTH_3"/>
    <property type="match status" value="1"/>
</dbReference>
<proteinExistence type="predicted"/>
<dbReference type="InterPro" id="IPR010982">
    <property type="entry name" value="Lambda_DNA-bd_dom_sf"/>
</dbReference>
<dbReference type="Proteomes" id="UP001223390">
    <property type="component" value="Unassembled WGS sequence"/>
</dbReference>
<dbReference type="InterPro" id="IPR001387">
    <property type="entry name" value="Cro/C1-type_HTH"/>
</dbReference>
<evidence type="ECO:0000259" key="1">
    <source>
        <dbReference type="PROSITE" id="PS50943"/>
    </source>
</evidence>
<dbReference type="SUPFAM" id="SSF47413">
    <property type="entry name" value="lambda repressor-like DNA-binding domains"/>
    <property type="match status" value="1"/>
</dbReference>
<gene>
    <name evidence="2" type="ORF">QEZ40_002115</name>
</gene>